<evidence type="ECO:0000256" key="1">
    <source>
        <dbReference type="ARBA" id="ARBA00038248"/>
    </source>
</evidence>
<reference evidence="3 4" key="1">
    <citation type="journal article" date="2016" name="Nat. Commun.">
        <title>Thousands of microbial genomes shed light on interconnected biogeochemical processes in an aquifer system.</title>
        <authorList>
            <person name="Anantharaman K."/>
            <person name="Brown C.T."/>
            <person name="Hug L.A."/>
            <person name="Sharon I."/>
            <person name="Castelle C.J."/>
            <person name="Probst A.J."/>
            <person name="Thomas B.C."/>
            <person name="Singh A."/>
            <person name="Wilkins M.J."/>
            <person name="Karaoz U."/>
            <person name="Brodie E.L."/>
            <person name="Williams K.H."/>
            <person name="Hubbard S.S."/>
            <person name="Banfield J.F."/>
        </authorList>
    </citation>
    <scope>NUCLEOTIDE SEQUENCE [LARGE SCALE GENOMIC DNA]</scope>
</reference>
<name>A0A1F4Q1Y7_UNCSA</name>
<accession>A0A1F4Q1Y7</accession>
<dbReference type="Pfam" id="PF05168">
    <property type="entry name" value="HEPN"/>
    <property type="match status" value="1"/>
</dbReference>
<dbReference type="EMBL" id="METM01000020">
    <property type="protein sequence ID" value="OGB89897.1"/>
    <property type="molecule type" value="Genomic_DNA"/>
</dbReference>
<protein>
    <recommendedName>
        <fullName evidence="2">HEPN domain-containing protein</fullName>
    </recommendedName>
</protein>
<comment type="caution">
    <text evidence="3">The sequence shown here is derived from an EMBL/GenBank/DDBJ whole genome shotgun (WGS) entry which is preliminary data.</text>
</comment>
<sequence length="126" mass="14336">MRLELERGDESLKSAGLNLREALFDESVSSAYYAMFHSIKAVLLTIGQEPATHQGVVALFGLHFIKPGLIEKEYNALFIEAKDDREDSDYDVTRKFIKAEAEERLLAAQKLVSRIHKYLSEKDFIS</sequence>
<dbReference type="AlphaFoldDB" id="A0A1F4Q1Y7"/>
<comment type="similarity">
    <text evidence="1">Belongs to the UPF0332 family.</text>
</comment>
<dbReference type="PANTHER" id="PTHR36565">
    <property type="entry name" value="UPF0332 PROTEIN TM_1000"/>
    <property type="match status" value="1"/>
</dbReference>
<dbReference type="InterPro" id="IPR007842">
    <property type="entry name" value="HEPN_dom"/>
</dbReference>
<dbReference type="Proteomes" id="UP000178724">
    <property type="component" value="Unassembled WGS sequence"/>
</dbReference>
<organism evidence="3 4">
    <name type="scientific">candidate division WOR-1 bacterium RIFCSPHIGHO2_01_FULL_53_15</name>
    <dbReference type="NCBI Taxonomy" id="1802564"/>
    <lineage>
        <taxon>Bacteria</taxon>
        <taxon>Bacillati</taxon>
        <taxon>Saganbacteria</taxon>
    </lineage>
</organism>
<feature type="domain" description="HEPN" evidence="2">
    <location>
        <begin position="5"/>
        <end position="114"/>
    </location>
</feature>
<dbReference type="InterPro" id="IPR052226">
    <property type="entry name" value="UPF0332_toxin"/>
</dbReference>
<evidence type="ECO:0000259" key="2">
    <source>
        <dbReference type="Pfam" id="PF05168"/>
    </source>
</evidence>
<evidence type="ECO:0000313" key="4">
    <source>
        <dbReference type="Proteomes" id="UP000178724"/>
    </source>
</evidence>
<dbReference type="Gene3D" id="1.20.120.330">
    <property type="entry name" value="Nucleotidyltransferases domain 2"/>
    <property type="match status" value="1"/>
</dbReference>
<gene>
    <name evidence="3" type="ORF">A2625_05385</name>
</gene>
<proteinExistence type="inferred from homology"/>
<dbReference type="PANTHER" id="PTHR36565:SF1">
    <property type="entry name" value="UPF0332 PROTEIN TM_1000"/>
    <property type="match status" value="1"/>
</dbReference>
<evidence type="ECO:0000313" key="3">
    <source>
        <dbReference type="EMBL" id="OGB89897.1"/>
    </source>
</evidence>